<evidence type="ECO:0000256" key="2">
    <source>
        <dbReference type="ARBA" id="ARBA00022692"/>
    </source>
</evidence>
<dbReference type="AlphaFoldDB" id="A0A0D1YWJ9"/>
<dbReference type="Proteomes" id="UP000053599">
    <property type="component" value="Unassembled WGS sequence"/>
</dbReference>
<dbReference type="OrthoDB" id="419537at2759"/>
<feature type="compositionally biased region" description="Acidic residues" evidence="5">
    <location>
        <begin position="577"/>
        <end position="595"/>
    </location>
</feature>
<keyword evidence="3 6" id="KW-1133">Transmembrane helix</keyword>
<dbReference type="SUPFAM" id="SSF103473">
    <property type="entry name" value="MFS general substrate transporter"/>
    <property type="match status" value="1"/>
</dbReference>
<dbReference type="InterPro" id="IPR036259">
    <property type="entry name" value="MFS_trans_sf"/>
</dbReference>
<feature type="transmembrane region" description="Helical" evidence="6">
    <location>
        <begin position="191"/>
        <end position="210"/>
    </location>
</feature>
<feature type="transmembrane region" description="Helical" evidence="6">
    <location>
        <begin position="424"/>
        <end position="447"/>
    </location>
</feature>
<dbReference type="Pfam" id="PF07690">
    <property type="entry name" value="MFS_1"/>
    <property type="match status" value="1"/>
</dbReference>
<proteinExistence type="predicted"/>
<feature type="compositionally biased region" description="Low complexity" evidence="5">
    <location>
        <begin position="603"/>
        <end position="619"/>
    </location>
</feature>
<organism evidence="8 9">
    <name type="scientific">Exophiala sideris</name>
    <dbReference type="NCBI Taxonomy" id="1016849"/>
    <lineage>
        <taxon>Eukaryota</taxon>
        <taxon>Fungi</taxon>
        <taxon>Dikarya</taxon>
        <taxon>Ascomycota</taxon>
        <taxon>Pezizomycotina</taxon>
        <taxon>Eurotiomycetes</taxon>
        <taxon>Chaetothyriomycetidae</taxon>
        <taxon>Chaetothyriales</taxon>
        <taxon>Herpotrichiellaceae</taxon>
        <taxon>Exophiala</taxon>
    </lineage>
</organism>
<feature type="compositionally biased region" description="Basic and acidic residues" evidence="5">
    <location>
        <begin position="630"/>
        <end position="642"/>
    </location>
</feature>
<dbReference type="GO" id="GO:0015174">
    <property type="term" value="F:basic amino acid transmembrane transporter activity"/>
    <property type="evidence" value="ECO:0007669"/>
    <property type="project" value="TreeGrafter"/>
</dbReference>
<dbReference type="InterPro" id="IPR011701">
    <property type="entry name" value="MFS"/>
</dbReference>
<feature type="transmembrane region" description="Helical" evidence="6">
    <location>
        <begin position="289"/>
        <end position="311"/>
    </location>
</feature>
<evidence type="ECO:0000256" key="3">
    <source>
        <dbReference type="ARBA" id="ARBA00022989"/>
    </source>
</evidence>
<feature type="transmembrane region" description="Helical" evidence="6">
    <location>
        <begin position="130"/>
        <end position="149"/>
    </location>
</feature>
<sequence>MAGTNKDGQPLVGPNTAKNATVEIGPEQPAAPQPTETTSLLPKSHEEKPSNVHYRNITGPRFLVLFLSIMFGTTLAFFDSTLMASAHPVITSYFHASNAASWLSTVFYLSSTVFQPLYGRVSDTIGRRPVVFFAATIFFISTAWCGFAGNIGSFIAARAVAGIGAGGVMSCSGILTSDVVKIEYRGIYQSYFNIAWGLGNGLGAALGGFLCDRLGWRAAFYVQLPFLFCYALLTLVSCPPDLGPNLAKTQGKSIREAFKTFDILGAINLTVTVTCLILGVNLGGNVFSWTHPLVITSLVLFVVSTFSLYFVERKAHLPILPLKLLSTIPVGNLMWSNFFSCIVTNTVLFNVPLYLQAVRQTTPTASGLNLLVLLVGGTITALISGFYITVTRRQKPPMVLGTALSVIGAIFVTCLSSTTPTWAVPLLIPLCSIGQGFFFPATTIAVLSLNSQDDQAVVTTTLGLLRNLGAILGVAISSWLLQNALLVYLDRTVIGPDEETKARIMRDVRESVGAIRDLDPEHKKQVILAYAQSLRVTFALAIVISVIVVSLVGPVGIPHLQRQEDLDKKNTGLVAPEDADEDEAVTEESEDEVEEQMAPMSISRTTTNNSRRTRTAASSVAGSAPTGNLHDLERRASFDTNW</sequence>
<evidence type="ECO:0000256" key="5">
    <source>
        <dbReference type="SAM" id="MobiDB-lite"/>
    </source>
</evidence>
<dbReference type="PANTHER" id="PTHR23501">
    <property type="entry name" value="MAJOR FACILITATOR SUPERFAMILY"/>
    <property type="match status" value="1"/>
</dbReference>
<feature type="domain" description="Major facilitator superfamily (MFS) profile" evidence="7">
    <location>
        <begin position="65"/>
        <end position="557"/>
    </location>
</feature>
<dbReference type="EMBL" id="KN846951">
    <property type="protein sequence ID" value="KIV86927.1"/>
    <property type="molecule type" value="Genomic_DNA"/>
</dbReference>
<feature type="transmembrane region" description="Helical" evidence="6">
    <location>
        <begin position="222"/>
        <end position="242"/>
    </location>
</feature>
<evidence type="ECO:0000259" key="7">
    <source>
        <dbReference type="PROSITE" id="PS50850"/>
    </source>
</evidence>
<keyword evidence="4 6" id="KW-0472">Membrane</keyword>
<dbReference type="PROSITE" id="PS50850">
    <property type="entry name" value="MFS"/>
    <property type="match status" value="1"/>
</dbReference>
<feature type="region of interest" description="Disordered" evidence="5">
    <location>
        <begin position="1"/>
        <end position="47"/>
    </location>
</feature>
<comment type="subcellular location">
    <subcellularLocation>
        <location evidence="1">Membrane</location>
        <topology evidence="1">Multi-pass membrane protein</topology>
    </subcellularLocation>
</comment>
<protein>
    <recommendedName>
        <fullName evidence="7">Major facilitator superfamily (MFS) profile domain-containing protein</fullName>
    </recommendedName>
</protein>
<feature type="transmembrane region" description="Helical" evidence="6">
    <location>
        <begin position="468"/>
        <end position="489"/>
    </location>
</feature>
<evidence type="ECO:0000313" key="8">
    <source>
        <dbReference type="EMBL" id="KIV86927.1"/>
    </source>
</evidence>
<evidence type="ECO:0000313" key="9">
    <source>
        <dbReference type="Proteomes" id="UP000053599"/>
    </source>
</evidence>
<keyword evidence="2 6" id="KW-0812">Transmembrane</keyword>
<feature type="transmembrane region" description="Helical" evidence="6">
    <location>
        <begin position="367"/>
        <end position="390"/>
    </location>
</feature>
<dbReference type="GO" id="GO:0000329">
    <property type="term" value="C:fungal-type vacuole membrane"/>
    <property type="evidence" value="ECO:0007669"/>
    <property type="project" value="TreeGrafter"/>
</dbReference>
<dbReference type="FunFam" id="1.20.1720.10:FF:000024">
    <property type="entry name" value="MFS multidrug transporter, putative"/>
    <property type="match status" value="1"/>
</dbReference>
<dbReference type="Gene3D" id="1.20.1250.20">
    <property type="entry name" value="MFS general substrate transporter like domains"/>
    <property type="match status" value="2"/>
</dbReference>
<accession>A0A0D1YWJ9</accession>
<name>A0A0D1YWJ9_9EURO</name>
<reference evidence="8 9" key="1">
    <citation type="submission" date="2015-01" db="EMBL/GenBank/DDBJ databases">
        <title>The Genome Sequence of Exophiala sideris CBS121828.</title>
        <authorList>
            <consortium name="The Broad Institute Genomics Platform"/>
            <person name="Cuomo C."/>
            <person name="de Hoog S."/>
            <person name="Gorbushina A."/>
            <person name="Stielow B."/>
            <person name="Teixiera M."/>
            <person name="Abouelleil A."/>
            <person name="Chapman S.B."/>
            <person name="Priest M."/>
            <person name="Young S.K."/>
            <person name="Wortman J."/>
            <person name="Nusbaum C."/>
            <person name="Birren B."/>
        </authorList>
    </citation>
    <scope>NUCLEOTIDE SEQUENCE [LARGE SCALE GENOMIC DNA]</scope>
    <source>
        <strain evidence="8 9">CBS 121828</strain>
    </source>
</reference>
<dbReference type="PANTHER" id="PTHR23501:SF67">
    <property type="entry name" value="MFS MULTIDRUG EFFLUX TRANSPORTER (EUROFUNG)"/>
    <property type="match status" value="1"/>
</dbReference>
<feature type="transmembrane region" description="Helical" evidence="6">
    <location>
        <begin position="263"/>
        <end position="283"/>
    </location>
</feature>
<feature type="transmembrane region" description="Helical" evidence="6">
    <location>
        <begin position="538"/>
        <end position="560"/>
    </location>
</feature>
<evidence type="ECO:0000256" key="4">
    <source>
        <dbReference type="ARBA" id="ARBA00023136"/>
    </source>
</evidence>
<evidence type="ECO:0000256" key="1">
    <source>
        <dbReference type="ARBA" id="ARBA00004141"/>
    </source>
</evidence>
<feature type="transmembrane region" description="Helical" evidence="6">
    <location>
        <begin position="332"/>
        <end position="355"/>
    </location>
</feature>
<dbReference type="HOGENOM" id="CLU_000960_22_3_1"/>
<dbReference type="InterPro" id="IPR020846">
    <property type="entry name" value="MFS_dom"/>
</dbReference>
<feature type="transmembrane region" description="Helical" evidence="6">
    <location>
        <begin position="397"/>
        <end position="418"/>
    </location>
</feature>
<feature type="region of interest" description="Disordered" evidence="5">
    <location>
        <begin position="568"/>
        <end position="642"/>
    </location>
</feature>
<feature type="transmembrane region" description="Helical" evidence="6">
    <location>
        <begin position="99"/>
        <end position="118"/>
    </location>
</feature>
<evidence type="ECO:0000256" key="6">
    <source>
        <dbReference type="SAM" id="Phobius"/>
    </source>
</evidence>
<gene>
    <name evidence="8" type="ORF">PV11_02503</name>
</gene>
<feature type="transmembrane region" description="Helical" evidence="6">
    <location>
        <begin position="62"/>
        <end position="87"/>
    </location>
</feature>